<name>A0ABQ4CH79_9ACTN</name>
<evidence type="ECO:0000313" key="1">
    <source>
        <dbReference type="EMBL" id="GIF70635.1"/>
    </source>
</evidence>
<accession>A0ABQ4CH79</accession>
<evidence type="ECO:0000313" key="2">
    <source>
        <dbReference type="Proteomes" id="UP000604117"/>
    </source>
</evidence>
<dbReference type="InterPro" id="IPR009267">
    <property type="entry name" value="NTP_transf_6"/>
</dbReference>
<dbReference type="Proteomes" id="UP000604117">
    <property type="component" value="Unassembled WGS sequence"/>
</dbReference>
<dbReference type="RefSeq" id="WP_239126376.1">
    <property type="nucleotide sequence ID" value="NZ_BONE01000001.1"/>
</dbReference>
<dbReference type="EMBL" id="BONE01000001">
    <property type="protein sequence ID" value="GIF70635.1"/>
    <property type="molecule type" value="Genomic_DNA"/>
</dbReference>
<gene>
    <name evidence="1" type="ORF">Asi02nite_01530</name>
</gene>
<evidence type="ECO:0008006" key="3">
    <source>
        <dbReference type="Google" id="ProtNLM"/>
    </source>
</evidence>
<dbReference type="Pfam" id="PF06042">
    <property type="entry name" value="NTP_transf_6"/>
    <property type="match status" value="1"/>
</dbReference>
<reference evidence="1 2" key="1">
    <citation type="submission" date="2021-01" db="EMBL/GenBank/DDBJ databases">
        <title>Whole genome shotgun sequence of Asanoa siamensis NBRC 107932.</title>
        <authorList>
            <person name="Komaki H."/>
            <person name="Tamura T."/>
        </authorList>
    </citation>
    <scope>NUCLEOTIDE SEQUENCE [LARGE SCALE GENOMIC DNA]</scope>
    <source>
        <strain evidence="1 2">NBRC 107932</strain>
    </source>
</reference>
<dbReference type="PANTHER" id="PTHR39166:SF1">
    <property type="entry name" value="BLL1166 PROTEIN"/>
    <property type="match status" value="1"/>
</dbReference>
<protein>
    <recommendedName>
        <fullName evidence="3">Nucleotidyltransferase family protein</fullName>
    </recommendedName>
</protein>
<dbReference type="PANTHER" id="PTHR39166">
    <property type="entry name" value="BLL1166 PROTEIN"/>
    <property type="match status" value="1"/>
</dbReference>
<keyword evidence="2" id="KW-1185">Reference proteome</keyword>
<sequence length="194" mass="21339">MSESEVDELIAIVRACPWLMTVLAAVQAAGLPDAWVGAGALRNVVWDQRYGDGFDPARVRDVDVAFFDQADLSRERDRAATAELARHLPAVPWEATNQAAVHLWYPAAEGGGPVSPLASVAEAIGTWPELATSVAVRRTSDDRLEVLAPHGLGDLLGGIWRRNPRRVSVERSRQRLERQRPAQRWPGVRVIEPV</sequence>
<organism evidence="1 2">
    <name type="scientific">Asanoa siamensis</name>
    <dbReference type="NCBI Taxonomy" id="926357"/>
    <lineage>
        <taxon>Bacteria</taxon>
        <taxon>Bacillati</taxon>
        <taxon>Actinomycetota</taxon>
        <taxon>Actinomycetes</taxon>
        <taxon>Micromonosporales</taxon>
        <taxon>Micromonosporaceae</taxon>
        <taxon>Asanoa</taxon>
    </lineage>
</organism>
<proteinExistence type="predicted"/>
<comment type="caution">
    <text evidence="1">The sequence shown here is derived from an EMBL/GenBank/DDBJ whole genome shotgun (WGS) entry which is preliminary data.</text>
</comment>